<dbReference type="Gene3D" id="3.40.50.150">
    <property type="entry name" value="Vaccinia Virus protein VP39"/>
    <property type="match status" value="1"/>
</dbReference>
<evidence type="ECO:0000256" key="7">
    <source>
        <dbReference type="ARBA" id="ARBA00049120"/>
    </source>
</evidence>
<dbReference type="FunFam" id="3.40.50.150:FF:001222">
    <property type="entry name" value="Methyltransferase"/>
    <property type="match status" value="1"/>
</dbReference>
<dbReference type="SUPFAM" id="SSF50199">
    <property type="entry name" value="Staphylococcal nuclease"/>
    <property type="match status" value="1"/>
</dbReference>
<evidence type="ECO:0000259" key="9">
    <source>
        <dbReference type="Pfam" id="PF00565"/>
    </source>
</evidence>
<dbReference type="GO" id="GO:0005737">
    <property type="term" value="C:cytoplasm"/>
    <property type="evidence" value="ECO:0007669"/>
    <property type="project" value="TreeGrafter"/>
</dbReference>
<keyword evidence="3" id="KW-0808">Transferase</keyword>
<dbReference type="Pfam" id="PF00565">
    <property type="entry name" value="SNase"/>
    <property type="match status" value="1"/>
</dbReference>
<dbReference type="GO" id="GO:0003677">
    <property type="term" value="F:DNA binding"/>
    <property type="evidence" value="ECO:0007669"/>
    <property type="project" value="UniProtKB-KW"/>
</dbReference>
<dbReference type="PRINTS" id="PR00508">
    <property type="entry name" value="S21N4MTFRASE"/>
</dbReference>
<keyword evidence="4" id="KW-0949">S-adenosyl-L-methionine</keyword>
<dbReference type="Gene3D" id="2.40.50.90">
    <property type="match status" value="1"/>
</dbReference>
<name>A0A975GAU3_9THEO</name>
<dbReference type="InterPro" id="IPR001091">
    <property type="entry name" value="RM_Methyltransferase"/>
</dbReference>
<keyword evidence="2" id="KW-0489">Methyltransferase</keyword>
<dbReference type="InterPro" id="IPR016071">
    <property type="entry name" value="Staphylococal_nuclease_OB-fold"/>
</dbReference>
<dbReference type="REBASE" id="485754">
    <property type="entry name" value="M.Tba3AcORF490P"/>
</dbReference>
<dbReference type="GO" id="GO:0032259">
    <property type="term" value="P:methylation"/>
    <property type="evidence" value="ECO:0007669"/>
    <property type="project" value="UniProtKB-KW"/>
</dbReference>
<dbReference type="GO" id="GO:0009307">
    <property type="term" value="P:DNA restriction-modification system"/>
    <property type="evidence" value="ECO:0007669"/>
    <property type="project" value="UniProtKB-KW"/>
</dbReference>
<dbReference type="PROSITE" id="PS00093">
    <property type="entry name" value="N4_MTASE"/>
    <property type="match status" value="1"/>
</dbReference>
<comment type="catalytic activity">
    <reaction evidence="7">
        <text>a 2'-deoxycytidine in DNA + S-adenosyl-L-methionine = an N(4)-methyl-2'-deoxycytidine in DNA + S-adenosyl-L-homocysteine + H(+)</text>
        <dbReference type="Rhea" id="RHEA:16857"/>
        <dbReference type="Rhea" id="RHEA-COMP:11369"/>
        <dbReference type="Rhea" id="RHEA-COMP:13674"/>
        <dbReference type="ChEBI" id="CHEBI:15378"/>
        <dbReference type="ChEBI" id="CHEBI:57856"/>
        <dbReference type="ChEBI" id="CHEBI:59789"/>
        <dbReference type="ChEBI" id="CHEBI:85452"/>
        <dbReference type="ChEBI" id="CHEBI:137933"/>
        <dbReference type="EC" id="2.1.1.113"/>
    </reaction>
</comment>
<evidence type="ECO:0000256" key="6">
    <source>
        <dbReference type="ARBA" id="ARBA00023125"/>
    </source>
</evidence>
<dbReference type="SUPFAM" id="SSF53335">
    <property type="entry name" value="S-adenosyl-L-methionine-dependent methyltransferases"/>
    <property type="match status" value="1"/>
</dbReference>
<feature type="domain" description="TNase-like" evidence="9">
    <location>
        <begin position="357"/>
        <end position="410"/>
    </location>
</feature>
<dbReference type="PANTHER" id="PTHR13370">
    <property type="entry name" value="RNA METHYLASE-RELATED"/>
    <property type="match status" value="1"/>
</dbReference>
<evidence type="ECO:0000256" key="2">
    <source>
        <dbReference type="ARBA" id="ARBA00022603"/>
    </source>
</evidence>
<gene>
    <name evidence="11" type="ORF">ACETAC_00490</name>
</gene>
<keyword evidence="6" id="KW-0238">DNA-binding</keyword>
<keyword evidence="5" id="KW-0680">Restriction system</keyword>
<proteinExistence type="inferred from homology"/>
<evidence type="ECO:0000256" key="3">
    <source>
        <dbReference type="ARBA" id="ARBA00022679"/>
    </source>
</evidence>
<dbReference type="GO" id="GO:0015667">
    <property type="term" value="F:site-specific DNA-methyltransferase (cytosine-N4-specific) activity"/>
    <property type="evidence" value="ECO:0007669"/>
    <property type="project" value="UniProtKB-EC"/>
</dbReference>
<evidence type="ECO:0000313" key="11">
    <source>
        <dbReference type="EMBL" id="QSZ27447.1"/>
    </source>
</evidence>
<dbReference type="Proteomes" id="UP000671913">
    <property type="component" value="Chromosome"/>
</dbReference>
<dbReference type="GO" id="GO:0008170">
    <property type="term" value="F:N-methyltransferase activity"/>
    <property type="evidence" value="ECO:0007669"/>
    <property type="project" value="InterPro"/>
</dbReference>
<keyword evidence="12" id="KW-1185">Reference proteome</keyword>
<feature type="domain" description="DNA methylase N-4/N-6" evidence="10">
    <location>
        <begin position="23"/>
        <end position="254"/>
    </location>
</feature>
<dbReference type="EC" id="2.1.1.-" evidence="8"/>
<accession>A0A975GAU3</accession>
<dbReference type="GO" id="GO:0009007">
    <property type="term" value="F:site-specific DNA-methyltransferase (adenine-specific) activity"/>
    <property type="evidence" value="ECO:0007669"/>
    <property type="project" value="TreeGrafter"/>
</dbReference>
<evidence type="ECO:0000259" key="10">
    <source>
        <dbReference type="Pfam" id="PF01555"/>
    </source>
</evidence>
<evidence type="ECO:0000256" key="8">
    <source>
        <dbReference type="RuleBase" id="RU362026"/>
    </source>
</evidence>
<reference evidence="11" key="1">
    <citation type="submission" date="2020-08" db="EMBL/GenBank/DDBJ databases">
        <title>Genomic insights into the carbon and energy metabolism of the first obligate autotrophic acetogenic bacterium Aceticella autotrophica gen. nov., sp. nov.</title>
        <authorList>
            <person name="Toshchakov S.V."/>
            <person name="Elcheninov A.G."/>
            <person name="Kublanov I.V."/>
            <person name="Frolov E.N."/>
            <person name="Lebedinsky A.V."/>
        </authorList>
    </citation>
    <scope>NUCLEOTIDE SEQUENCE</scope>
    <source>
        <strain evidence="11">3443-3Ac</strain>
    </source>
</reference>
<organism evidence="11 12">
    <name type="scientific">Aceticella autotrophica</name>
    <dbReference type="NCBI Taxonomy" id="2755338"/>
    <lineage>
        <taxon>Bacteria</taxon>
        <taxon>Bacillati</taxon>
        <taxon>Bacillota</taxon>
        <taxon>Clostridia</taxon>
        <taxon>Thermoanaerobacterales</taxon>
        <taxon>Thermoanaerobacteraceae</taxon>
        <taxon>Aceticella</taxon>
    </lineage>
</organism>
<dbReference type="InterPro" id="IPR035437">
    <property type="entry name" value="SNase_OB-fold_sf"/>
</dbReference>
<sequence length="446" mass="52024">MNTLHKIIIGDARKMYKIPDESVHLVVTSPPYWQLKDYGSNGQIGYDDTYEEYINNLNLVWKEAYRVLHNGCRLCINIGDQFARSVYYGRYKIIPIRTEIIKFCETIGFDYMGAIIWQKVTTCNTSGGATVMGSYPYPRNGILKLDYEFILIFKKYGNAPKVTKDIKEKSKLTKEEWNQYFAGHWNFPGEKQDKHLAMFPLELPYRLIKMFSFVGDMVLDPFLGSGTTSLAAKLLHRNSIGYEINHNFLPVIKEKLNIQYYNTDSDAKFEFIQDEKLRMNFKEEIEKLPYIFKDPIKFDKKIDPKKLNFGSKIDDSSGKNIKLLSVKKITSPEILILENDLKVKLLGVKENGKSKLEAIEFLKNMIKGKKVFLKFDTVKYDKDNNLLCYLYLKNKTFINGHLIKSNLVDVDTSLEYKYRDKFIKYWRIHNGERMDTESGDEQVGVK</sequence>
<dbReference type="InterPro" id="IPR002941">
    <property type="entry name" value="DNA_methylase_N4/N6"/>
</dbReference>
<dbReference type="PANTHER" id="PTHR13370:SF3">
    <property type="entry name" value="TRNA (GUANINE(10)-N2)-METHYLTRANSFERASE HOMOLOG"/>
    <property type="match status" value="1"/>
</dbReference>
<dbReference type="RefSeq" id="WP_284680146.1">
    <property type="nucleotide sequence ID" value="NZ_CP060096.1"/>
</dbReference>
<evidence type="ECO:0000256" key="1">
    <source>
        <dbReference type="ARBA" id="ARBA00010203"/>
    </source>
</evidence>
<dbReference type="AlphaFoldDB" id="A0A975GAU3"/>
<dbReference type="KEGG" id="aaut:ACETAC_00490"/>
<dbReference type="EMBL" id="CP060096">
    <property type="protein sequence ID" value="QSZ27447.1"/>
    <property type="molecule type" value="Genomic_DNA"/>
</dbReference>
<evidence type="ECO:0000313" key="12">
    <source>
        <dbReference type="Proteomes" id="UP000671913"/>
    </source>
</evidence>
<comment type="similarity">
    <text evidence="1">Belongs to the N(4)/N(6)-methyltransferase family. N(4) subfamily.</text>
</comment>
<evidence type="ECO:0000256" key="4">
    <source>
        <dbReference type="ARBA" id="ARBA00022691"/>
    </source>
</evidence>
<evidence type="ECO:0000256" key="5">
    <source>
        <dbReference type="ARBA" id="ARBA00022747"/>
    </source>
</evidence>
<dbReference type="InterPro" id="IPR029063">
    <property type="entry name" value="SAM-dependent_MTases_sf"/>
</dbReference>
<dbReference type="Pfam" id="PF01555">
    <property type="entry name" value="N6_N4_Mtase"/>
    <property type="match status" value="1"/>
</dbReference>
<protein>
    <recommendedName>
        <fullName evidence="8">Methyltransferase</fullName>
        <ecNumber evidence="8">2.1.1.-</ecNumber>
    </recommendedName>
</protein>
<dbReference type="InterPro" id="IPR017985">
    <property type="entry name" value="MeTrfase_CN4_CS"/>
</dbReference>